<dbReference type="InterPro" id="IPR020894">
    <property type="entry name" value="Cadherin_CS"/>
</dbReference>
<evidence type="ECO:0000256" key="6">
    <source>
        <dbReference type="ARBA" id="ARBA00023136"/>
    </source>
</evidence>
<comment type="caution">
    <text evidence="9">The sequence shown here is derived from an EMBL/GenBank/DDBJ whole genome shotgun (WGS) entry which is preliminary data.</text>
</comment>
<dbReference type="EMBL" id="CATNWA010014520">
    <property type="protein sequence ID" value="CAI9572798.1"/>
    <property type="molecule type" value="Genomic_DNA"/>
</dbReference>
<keyword evidence="5" id="KW-1133">Transmembrane helix</keyword>
<keyword evidence="10" id="KW-1185">Reference proteome</keyword>
<protein>
    <recommendedName>
        <fullName evidence="8">Cadherin domain-containing protein</fullName>
    </recommendedName>
</protein>
<dbReference type="CDD" id="cd11304">
    <property type="entry name" value="Cadherin_repeat"/>
    <property type="match status" value="1"/>
</dbReference>
<reference evidence="9" key="1">
    <citation type="submission" date="2023-05" db="EMBL/GenBank/DDBJ databases">
        <authorList>
            <person name="Stuckert A."/>
        </authorList>
    </citation>
    <scope>NUCLEOTIDE SEQUENCE</scope>
</reference>
<name>A0ABN9DJK1_9NEOB</name>
<keyword evidence="3" id="KW-0677">Repeat</keyword>
<evidence type="ECO:0000313" key="10">
    <source>
        <dbReference type="Proteomes" id="UP001162483"/>
    </source>
</evidence>
<dbReference type="PANTHER" id="PTHR24026">
    <property type="entry name" value="FAT ATYPICAL CADHERIN-RELATED"/>
    <property type="match status" value="1"/>
</dbReference>
<evidence type="ECO:0000256" key="5">
    <source>
        <dbReference type="ARBA" id="ARBA00022989"/>
    </source>
</evidence>
<dbReference type="SMART" id="SM00112">
    <property type="entry name" value="CA"/>
    <property type="match status" value="1"/>
</dbReference>
<keyword evidence="6" id="KW-0472">Membrane</keyword>
<keyword evidence="2" id="KW-0812">Transmembrane</keyword>
<dbReference type="InterPro" id="IPR002126">
    <property type="entry name" value="Cadherin-like_dom"/>
</dbReference>
<dbReference type="Proteomes" id="UP001162483">
    <property type="component" value="Unassembled WGS sequence"/>
</dbReference>
<dbReference type="PROSITE" id="PS50268">
    <property type="entry name" value="CADHERIN_2"/>
    <property type="match status" value="1"/>
</dbReference>
<evidence type="ECO:0000256" key="1">
    <source>
        <dbReference type="ARBA" id="ARBA00004370"/>
    </source>
</evidence>
<evidence type="ECO:0000256" key="3">
    <source>
        <dbReference type="ARBA" id="ARBA00022737"/>
    </source>
</evidence>
<dbReference type="PROSITE" id="PS00232">
    <property type="entry name" value="CADHERIN_1"/>
    <property type="match status" value="1"/>
</dbReference>
<comment type="subcellular location">
    <subcellularLocation>
        <location evidence="1">Membrane</location>
    </subcellularLocation>
</comment>
<feature type="non-terminal residue" evidence="9">
    <location>
        <position position="1"/>
    </location>
</feature>
<dbReference type="Pfam" id="PF00028">
    <property type="entry name" value="Cadherin"/>
    <property type="match status" value="1"/>
</dbReference>
<accession>A0ABN9DJK1</accession>
<gene>
    <name evidence="9" type="ORF">SPARVUS_LOCUS7501430</name>
</gene>
<proteinExistence type="predicted"/>
<organism evidence="9 10">
    <name type="scientific">Staurois parvus</name>
    <dbReference type="NCBI Taxonomy" id="386267"/>
    <lineage>
        <taxon>Eukaryota</taxon>
        <taxon>Metazoa</taxon>
        <taxon>Chordata</taxon>
        <taxon>Craniata</taxon>
        <taxon>Vertebrata</taxon>
        <taxon>Euteleostomi</taxon>
        <taxon>Amphibia</taxon>
        <taxon>Batrachia</taxon>
        <taxon>Anura</taxon>
        <taxon>Neobatrachia</taxon>
        <taxon>Ranoidea</taxon>
        <taxon>Ranidae</taxon>
        <taxon>Staurois</taxon>
    </lineage>
</organism>
<dbReference type="SUPFAM" id="SSF49313">
    <property type="entry name" value="Cadherin-like"/>
    <property type="match status" value="1"/>
</dbReference>
<sequence>SVVPYNHHRPEFQRDHYTVQILEDVQLGSEVIKVTATDQDSGNRLIYTIQGSADPRSAKMFRMDPNSGVLFTTETMDYETVPIHILTIMVRDQEVQIKRNFVRITIQVQDINDHSPHFIH</sequence>
<evidence type="ECO:0000256" key="2">
    <source>
        <dbReference type="ARBA" id="ARBA00022692"/>
    </source>
</evidence>
<dbReference type="PANTHER" id="PTHR24026:SF126">
    <property type="entry name" value="PROTOCADHERIN FAT 4"/>
    <property type="match status" value="1"/>
</dbReference>
<dbReference type="InterPro" id="IPR015919">
    <property type="entry name" value="Cadherin-like_sf"/>
</dbReference>
<keyword evidence="4 7" id="KW-0106">Calcium</keyword>
<feature type="domain" description="Cadherin" evidence="8">
    <location>
        <begin position="13"/>
        <end position="118"/>
    </location>
</feature>
<evidence type="ECO:0000313" key="9">
    <source>
        <dbReference type="EMBL" id="CAI9572798.1"/>
    </source>
</evidence>
<dbReference type="Gene3D" id="2.60.40.60">
    <property type="entry name" value="Cadherins"/>
    <property type="match status" value="1"/>
</dbReference>
<feature type="non-terminal residue" evidence="9">
    <location>
        <position position="120"/>
    </location>
</feature>
<evidence type="ECO:0000259" key="8">
    <source>
        <dbReference type="PROSITE" id="PS50268"/>
    </source>
</evidence>
<evidence type="ECO:0000256" key="4">
    <source>
        <dbReference type="ARBA" id="ARBA00022837"/>
    </source>
</evidence>
<evidence type="ECO:0000256" key="7">
    <source>
        <dbReference type="PROSITE-ProRule" id="PRU00043"/>
    </source>
</evidence>
<dbReference type="PRINTS" id="PR00205">
    <property type="entry name" value="CADHERIN"/>
</dbReference>